<reference evidence="1 2" key="1">
    <citation type="submission" date="2019-07" db="EMBL/GenBank/DDBJ databases">
        <authorList>
            <person name="Hibberd C M."/>
            <person name="Gehrig L. J."/>
            <person name="Chang H.-W."/>
            <person name="Venkatesh S."/>
        </authorList>
    </citation>
    <scope>NUCLEOTIDE SEQUENCE [LARGE SCALE GENOMIC DNA]</scope>
    <source>
        <strain evidence="1">Streptococcus_constellatus_SS_Bg39</strain>
    </source>
</reference>
<dbReference type="AlphaFoldDB" id="A0A139QHN0"/>
<evidence type="ECO:0000313" key="1">
    <source>
        <dbReference type="EMBL" id="VUX05337.1"/>
    </source>
</evidence>
<accession>A0A139QHN0</accession>
<name>A0A139QHN0_STRCV</name>
<protein>
    <submittedName>
        <fullName evidence="1">Uncharacterized protein</fullName>
    </submittedName>
</protein>
<sequence>MKMNQELIVLRRKETGSFLKSFEDRGTLAYQADYTDNLANALFMSLEKYEEDKMQFKNMAKIFGCEVVKVKAEYELTYPNGSEVREIEKQPDKLTRDFLRGLFD</sequence>
<dbReference type="RefSeq" id="WP_260843564.1">
    <property type="nucleotide sequence ID" value="NZ_CABHMZ010000022.1"/>
</dbReference>
<dbReference type="Proteomes" id="UP000385544">
    <property type="component" value="Unassembled WGS sequence"/>
</dbReference>
<organism evidence="1 2">
    <name type="scientific">Streptococcus constellatus</name>
    <dbReference type="NCBI Taxonomy" id="76860"/>
    <lineage>
        <taxon>Bacteria</taxon>
        <taxon>Bacillati</taxon>
        <taxon>Bacillota</taxon>
        <taxon>Bacilli</taxon>
        <taxon>Lactobacillales</taxon>
        <taxon>Streptococcaceae</taxon>
        <taxon>Streptococcus</taxon>
        <taxon>Streptococcus anginosus group</taxon>
    </lineage>
</organism>
<dbReference type="EMBL" id="CABHMZ010000022">
    <property type="protein sequence ID" value="VUX05337.1"/>
    <property type="molecule type" value="Genomic_DNA"/>
</dbReference>
<gene>
    <name evidence="1" type="ORF">SCSS39_01479</name>
</gene>
<proteinExistence type="predicted"/>
<evidence type="ECO:0000313" key="2">
    <source>
        <dbReference type="Proteomes" id="UP000385544"/>
    </source>
</evidence>